<gene>
    <name evidence="9" type="ORF">AWC38_SpisGene20598</name>
</gene>
<name>A0A2B4RDG0_STYPI</name>
<proteinExistence type="predicted"/>
<reference evidence="10" key="1">
    <citation type="journal article" date="2017" name="bioRxiv">
        <title>Comparative analysis of the genomes of Stylophora pistillata and Acropora digitifera provides evidence for extensive differences between species of corals.</title>
        <authorList>
            <person name="Voolstra C.R."/>
            <person name="Li Y."/>
            <person name="Liew Y.J."/>
            <person name="Baumgarten S."/>
            <person name="Zoccola D."/>
            <person name="Flot J.-F."/>
            <person name="Tambutte S."/>
            <person name="Allemand D."/>
            <person name="Aranda M."/>
        </authorList>
    </citation>
    <scope>NUCLEOTIDE SEQUENCE [LARGE SCALE GENOMIC DNA]</scope>
</reference>
<feature type="compositionally biased region" description="Polar residues" evidence="5">
    <location>
        <begin position="67"/>
        <end position="91"/>
    </location>
</feature>
<sequence length="280" mass="30469">MRPKLLLFSVFVVCVAFAIASTVANDDDSIDIDSDTDFPLLKESKSTTSAESFDGEGDDEDDDYGSGTVSDESASGSGESQVDVSVVTPSTKKPDTKTEQTTVNLNEITDSTEKPTHDVGGNELIDGPTDENDESMAGGFSIRDDDEPKEDSPNAETLTEENNESVLRVLTTEVIAAVVVGAVCAVILIAFLVYRLRKRDEELFVCIVKGINLCANGRHGLRIFWGFLDEVPFDVRKRIGTECADTSTCNVFAGNNGKVVKSVQNLMSKYRYWQVVADEH</sequence>
<evidence type="ECO:0000259" key="8">
    <source>
        <dbReference type="Pfam" id="PF01034"/>
    </source>
</evidence>
<comment type="subcellular location">
    <subcellularLocation>
        <location evidence="1">Membrane</location>
        <topology evidence="1">Single-pass type I membrane protein</topology>
    </subcellularLocation>
</comment>
<feature type="compositionally biased region" description="Acidic residues" evidence="5">
    <location>
        <begin position="53"/>
        <end position="64"/>
    </location>
</feature>
<evidence type="ECO:0000256" key="7">
    <source>
        <dbReference type="SAM" id="SignalP"/>
    </source>
</evidence>
<keyword evidence="3 6" id="KW-1133">Transmembrane helix</keyword>
<comment type="caution">
    <text evidence="9">The sequence shown here is derived from an EMBL/GenBank/DDBJ whole genome shotgun (WGS) entry which is preliminary data.</text>
</comment>
<dbReference type="Proteomes" id="UP000225706">
    <property type="component" value="Unassembled WGS sequence"/>
</dbReference>
<feature type="chain" id="PRO_5012835052" description="Syndecan/Neurexin domain-containing protein" evidence="7">
    <location>
        <begin position="21"/>
        <end position="280"/>
    </location>
</feature>
<evidence type="ECO:0000256" key="4">
    <source>
        <dbReference type="ARBA" id="ARBA00023136"/>
    </source>
</evidence>
<feature type="region of interest" description="Disordered" evidence="5">
    <location>
        <begin position="43"/>
        <end position="162"/>
    </location>
</feature>
<feature type="compositionally biased region" description="Polar residues" evidence="5">
    <location>
        <begin position="99"/>
        <end position="109"/>
    </location>
</feature>
<keyword evidence="2 6" id="KW-0812">Transmembrane</keyword>
<keyword evidence="7" id="KW-0732">Signal</keyword>
<dbReference type="Pfam" id="PF01034">
    <property type="entry name" value="Syndecan"/>
    <property type="match status" value="1"/>
</dbReference>
<evidence type="ECO:0000256" key="1">
    <source>
        <dbReference type="ARBA" id="ARBA00004479"/>
    </source>
</evidence>
<evidence type="ECO:0000256" key="5">
    <source>
        <dbReference type="SAM" id="MobiDB-lite"/>
    </source>
</evidence>
<dbReference type="EMBL" id="LSMT01000675">
    <property type="protein sequence ID" value="PFX15196.1"/>
    <property type="molecule type" value="Genomic_DNA"/>
</dbReference>
<protein>
    <recommendedName>
        <fullName evidence="8">Syndecan/Neurexin domain-containing protein</fullName>
    </recommendedName>
</protein>
<dbReference type="InterPro" id="IPR027789">
    <property type="entry name" value="Syndecan/Neurexin_dom"/>
</dbReference>
<feature type="signal peptide" evidence="7">
    <location>
        <begin position="1"/>
        <end position="20"/>
    </location>
</feature>
<evidence type="ECO:0000256" key="2">
    <source>
        <dbReference type="ARBA" id="ARBA00022692"/>
    </source>
</evidence>
<organism evidence="9 10">
    <name type="scientific">Stylophora pistillata</name>
    <name type="common">Smooth cauliflower coral</name>
    <dbReference type="NCBI Taxonomy" id="50429"/>
    <lineage>
        <taxon>Eukaryota</taxon>
        <taxon>Metazoa</taxon>
        <taxon>Cnidaria</taxon>
        <taxon>Anthozoa</taxon>
        <taxon>Hexacorallia</taxon>
        <taxon>Scleractinia</taxon>
        <taxon>Astrocoeniina</taxon>
        <taxon>Pocilloporidae</taxon>
        <taxon>Stylophora</taxon>
    </lineage>
</organism>
<evidence type="ECO:0000313" key="10">
    <source>
        <dbReference type="Proteomes" id="UP000225706"/>
    </source>
</evidence>
<evidence type="ECO:0000256" key="3">
    <source>
        <dbReference type="ARBA" id="ARBA00022989"/>
    </source>
</evidence>
<keyword evidence="4 6" id="KW-0472">Membrane</keyword>
<evidence type="ECO:0000256" key="6">
    <source>
        <dbReference type="SAM" id="Phobius"/>
    </source>
</evidence>
<dbReference type="OrthoDB" id="6022752at2759"/>
<keyword evidence="10" id="KW-1185">Reference proteome</keyword>
<feature type="domain" description="Syndecan/Neurexin" evidence="8">
    <location>
        <begin position="172"/>
        <end position="201"/>
    </location>
</feature>
<dbReference type="AlphaFoldDB" id="A0A2B4RDG0"/>
<evidence type="ECO:0000313" key="9">
    <source>
        <dbReference type="EMBL" id="PFX15196.1"/>
    </source>
</evidence>
<feature type="transmembrane region" description="Helical" evidence="6">
    <location>
        <begin position="174"/>
        <end position="194"/>
    </location>
</feature>
<accession>A0A2B4RDG0</accession>
<dbReference type="GO" id="GO:0016020">
    <property type="term" value="C:membrane"/>
    <property type="evidence" value="ECO:0007669"/>
    <property type="project" value="UniProtKB-SubCell"/>
</dbReference>